<keyword evidence="7" id="KW-1185">Reference proteome</keyword>
<dbReference type="AlphaFoldDB" id="A0A0B6X265"/>
<evidence type="ECO:0000256" key="1">
    <source>
        <dbReference type="ARBA" id="ARBA00022729"/>
    </source>
</evidence>
<keyword evidence="2" id="KW-0472">Membrane</keyword>
<dbReference type="GO" id="GO:0015920">
    <property type="term" value="P:lipopolysaccharide transport"/>
    <property type="evidence" value="ECO:0007669"/>
    <property type="project" value="InterPro"/>
</dbReference>
<dbReference type="InterPro" id="IPR005653">
    <property type="entry name" value="OstA-like_N"/>
</dbReference>
<reference evidence="6 7" key="2">
    <citation type="submission" date="2015-01" db="EMBL/GenBank/DDBJ databases">
        <title>Complete genome sequence of Pyrinomonas methylaliphatogenes type strain K22T.</title>
        <authorList>
            <person name="Lee K.C.Y."/>
            <person name="Power J.F."/>
            <person name="Dunfield P.F."/>
            <person name="Morgan X.C."/>
            <person name="Huttenhower C."/>
            <person name="Stott M.B."/>
        </authorList>
    </citation>
    <scope>NUCLEOTIDE SEQUENCE [LARGE SCALE GENOMIC DNA]</scope>
    <source>
        <strain evidence="6 7">K22</strain>
    </source>
</reference>
<dbReference type="GO" id="GO:0009279">
    <property type="term" value="C:cell outer membrane"/>
    <property type="evidence" value="ECO:0007669"/>
    <property type="project" value="InterPro"/>
</dbReference>
<evidence type="ECO:0000259" key="4">
    <source>
        <dbReference type="Pfam" id="PF03968"/>
    </source>
</evidence>
<dbReference type="GO" id="GO:1990351">
    <property type="term" value="C:transporter complex"/>
    <property type="evidence" value="ECO:0007669"/>
    <property type="project" value="TreeGrafter"/>
</dbReference>
<gene>
    <name evidence="6" type="ORF">PYK22_02656</name>
</gene>
<dbReference type="Pfam" id="PF03968">
    <property type="entry name" value="LptD_N"/>
    <property type="match status" value="1"/>
</dbReference>
<accession>A0A0B6X265</accession>
<evidence type="ECO:0000256" key="3">
    <source>
        <dbReference type="ARBA" id="ARBA00023237"/>
    </source>
</evidence>
<sequence>MTRARFGEEIGKWSLASRGNVIVACLISIFFLGFSFAQEQNPVEQRVTNPITDTPSVNPPVRNQSLRPRLPVRAEGAATGEELTVDADRFTVSGPPEKRVFVYEGNVDARIGVYRLQADRVSVYEAENRVVAEGRVILDQQLEHGTQRITGTRAEWNYATKTGYFVNSTGFTSQTQDGTVLYFTAERVEKVSADTIIIVNGEVTACDEEVPKWSFRARHVEIRLNDRVRLRAPGFYVKGLPVLRLPYASIPIKRRDRASGFLTPTFGFSGSKGFRFSDAYYLTLGRSADLTLRGDIYTARGLGFGADLRTRANERSHLNVGFFAVKDRIFGEKEGPNAPNQGGSSLYVDGVHYFANGFLAVADVNITSSLAFRQVFSDSIQQAVSPEERLQIFINRNFGDYSLNFLANSQTVTLSGVSIRTRRLPSISFEKRPSVLALLERLPLYFSLESSLEGVSRKETFEDPALLARDKIQNAIVTPSMVQRLDLFPRFDIPFYFAGWSATIMTGLRATYYSNSLDPATRQVTSRDLVRNYGEFELDLRPPALARDFRADDGSFRFRHVIEPYVTYRRIAGIGDDFNRIIIFDEKDAIADTNEIEYGIVNRFFVRRSTMSPTGKASDDEGQPYEALSITVRNKYFFDPFFGGALVRGQPNQFYPIDTFSGFSYGGAPRRFSPINFEVRYRPLSDLFTDARLDLDSGGDGVRALALTLGVDRRAIKVHQTFYYTRAIGLAPSLQPYADERGKEPGTLPGSQWSPSLFVGNTERGVFGGASFFFDFQNRPNKNSSLISSTVTLGYAFDCCAITVQNFSFNVGLRRENRFVFSFRLNGIGTIGTEPVGQRTR</sequence>
<dbReference type="STRING" id="454194.PYK22_02656"/>
<evidence type="ECO:0000313" key="7">
    <source>
        <dbReference type="Proteomes" id="UP000031518"/>
    </source>
</evidence>
<keyword evidence="1" id="KW-0732">Signal</keyword>
<dbReference type="HAMAP" id="MF_01411">
    <property type="entry name" value="LPS_assembly_LptD"/>
    <property type="match status" value="1"/>
</dbReference>
<dbReference type="InterPro" id="IPR007543">
    <property type="entry name" value="LptD_C"/>
</dbReference>
<evidence type="ECO:0000313" key="6">
    <source>
        <dbReference type="EMBL" id="CDM66624.1"/>
    </source>
</evidence>
<dbReference type="EMBL" id="CBXV010000008">
    <property type="protein sequence ID" value="CDM66624.1"/>
    <property type="molecule type" value="Genomic_DNA"/>
</dbReference>
<evidence type="ECO:0000256" key="2">
    <source>
        <dbReference type="ARBA" id="ARBA00023136"/>
    </source>
</evidence>
<name>A0A0B6X265_9BACT</name>
<dbReference type="PANTHER" id="PTHR30189">
    <property type="entry name" value="LPS-ASSEMBLY PROTEIN"/>
    <property type="match status" value="1"/>
</dbReference>
<dbReference type="Proteomes" id="UP000031518">
    <property type="component" value="Unassembled WGS sequence"/>
</dbReference>
<dbReference type="GO" id="GO:0043165">
    <property type="term" value="P:Gram-negative-bacterium-type cell outer membrane assembly"/>
    <property type="evidence" value="ECO:0007669"/>
    <property type="project" value="InterPro"/>
</dbReference>
<dbReference type="OrthoDB" id="9760225at2"/>
<feature type="domain" description="LptD C-terminal" evidence="5">
    <location>
        <begin position="352"/>
        <end position="714"/>
    </location>
</feature>
<protein>
    <submittedName>
        <fullName evidence="6">Organic solvent tolerance protein OstA</fullName>
    </submittedName>
</protein>
<feature type="domain" description="Organic solvent tolerance-like N-terminal" evidence="4">
    <location>
        <begin position="85"/>
        <end position="164"/>
    </location>
</feature>
<keyword evidence="3" id="KW-0998">Cell outer membrane</keyword>
<evidence type="ECO:0000259" key="5">
    <source>
        <dbReference type="Pfam" id="PF04453"/>
    </source>
</evidence>
<dbReference type="PANTHER" id="PTHR30189:SF1">
    <property type="entry name" value="LPS-ASSEMBLY PROTEIN LPTD"/>
    <property type="match status" value="1"/>
</dbReference>
<dbReference type="Pfam" id="PF04453">
    <property type="entry name" value="LptD"/>
    <property type="match status" value="1"/>
</dbReference>
<proteinExistence type="inferred from homology"/>
<dbReference type="RefSeq" id="WP_041978007.1">
    <property type="nucleotide sequence ID" value="NZ_CBXV010000008.1"/>
</dbReference>
<reference evidence="6 7" key="1">
    <citation type="submission" date="2013-12" db="EMBL/GenBank/DDBJ databases">
        <authorList>
            <person name="Stott M."/>
        </authorList>
    </citation>
    <scope>NUCLEOTIDE SEQUENCE [LARGE SCALE GENOMIC DNA]</scope>
    <source>
        <strain evidence="6 7">K22</strain>
    </source>
</reference>
<dbReference type="InterPro" id="IPR020889">
    <property type="entry name" value="LipoPS_assembly_LptD"/>
</dbReference>
<organism evidence="6 7">
    <name type="scientific">Pyrinomonas methylaliphatogenes</name>
    <dbReference type="NCBI Taxonomy" id="454194"/>
    <lineage>
        <taxon>Bacteria</taxon>
        <taxon>Pseudomonadati</taxon>
        <taxon>Acidobacteriota</taxon>
        <taxon>Blastocatellia</taxon>
        <taxon>Blastocatellales</taxon>
        <taxon>Pyrinomonadaceae</taxon>
        <taxon>Pyrinomonas</taxon>
    </lineage>
</organism>
<dbReference type="InterPro" id="IPR050218">
    <property type="entry name" value="LptD"/>
</dbReference>
<dbReference type="Gene3D" id="2.60.450.10">
    <property type="entry name" value="Lipopolysaccharide (LPS) transport protein A like domain"/>
    <property type="match status" value="1"/>
</dbReference>